<dbReference type="EMBL" id="JYDQ01000006">
    <property type="protein sequence ID" value="KRY22852.1"/>
    <property type="molecule type" value="Genomic_DNA"/>
</dbReference>
<evidence type="ECO:0008006" key="3">
    <source>
        <dbReference type="Google" id="ProtNLM"/>
    </source>
</evidence>
<reference evidence="1 2" key="1">
    <citation type="submission" date="2015-01" db="EMBL/GenBank/DDBJ databases">
        <title>Evolution of Trichinella species and genotypes.</title>
        <authorList>
            <person name="Korhonen P.K."/>
            <person name="Edoardo P."/>
            <person name="Giuseppe L.R."/>
            <person name="Gasser R.B."/>
        </authorList>
    </citation>
    <scope>NUCLEOTIDE SEQUENCE [LARGE SCALE GENOMIC DNA]</scope>
    <source>
        <strain evidence="1">ISS2496</strain>
    </source>
</reference>
<proteinExistence type="predicted"/>
<sequence>MFTKWNKTLRAPNTTMNIGLFSAYKGRLRTTDNNCCIYTTCKSQNIQTLALECNCFYVELYISAVRFGYKVWLLCGNDGYPYHVIIYQGKEIHASKVPLSTRFISNMVDIIKENSNTTRRTLYFVNFLTIMTCW</sequence>
<organism evidence="1 2">
    <name type="scientific">Trichinella patagoniensis</name>
    <dbReference type="NCBI Taxonomy" id="990121"/>
    <lineage>
        <taxon>Eukaryota</taxon>
        <taxon>Metazoa</taxon>
        <taxon>Ecdysozoa</taxon>
        <taxon>Nematoda</taxon>
        <taxon>Enoplea</taxon>
        <taxon>Dorylaimia</taxon>
        <taxon>Trichinellida</taxon>
        <taxon>Trichinellidae</taxon>
        <taxon>Trichinella</taxon>
    </lineage>
</organism>
<evidence type="ECO:0000313" key="2">
    <source>
        <dbReference type="Proteomes" id="UP000054783"/>
    </source>
</evidence>
<dbReference type="AlphaFoldDB" id="A0A0V1ADR8"/>
<protein>
    <recommendedName>
        <fullName evidence="3">PiggyBac transposable element-derived protein domain-containing protein</fullName>
    </recommendedName>
</protein>
<dbReference type="Proteomes" id="UP000054783">
    <property type="component" value="Unassembled WGS sequence"/>
</dbReference>
<name>A0A0V1ADR8_9BILA</name>
<keyword evidence="2" id="KW-1185">Reference proteome</keyword>
<accession>A0A0V1ADR8</accession>
<comment type="caution">
    <text evidence="1">The sequence shown here is derived from an EMBL/GenBank/DDBJ whole genome shotgun (WGS) entry which is preliminary data.</text>
</comment>
<evidence type="ECO:0000313" key="1">
    <source>
        <dbReference type="EMBL" id="KRY22852.1"/>
    </source>
</evidence>
<gene>
    <name evidence="1" type="ORF">T12_12481</name>
</gene>